<feature type="non-terminal residue" evidence="19">
    <location>
        <position position="165"/>
    </location>
</feature>
<dbReference type="OMA" id="RDSENDY"/>
<accession>R7U171</accession>
<dbReference type="GO" id="GO:0046854">
    <property type="term" value="P:phosphatidylinositol phosphate biosynthetic process"/>
    <property type="evidence" value="ECO:0007669"/>
    <property type="project" value="TreeGrafter"/>
</dbReference>
<dbReference type="InterPro" id="IPR035865">
    <property type="entry name" value="SOCS6_SH2"/>
</dbReference>
<protein>
    <recommendedName>
        <fullName evidence="15">Suppressor of cytokine signaling 7</fullName>
    </recommendedName>
</protein>
<dbReference type="GO" id="GO:0035556">
    <property type="term" value="P:intracellular signal transduction"/>
    <property type="evidence" value="ECO:0007669"/>
    <property type="project" value="InterPro"/>
</dbReference>
<evidence type="ECO:0000256" key="6">
    <source>
        <dbReference type="ARBA" id="ARBA00022490"/>
    </source>
</evidence>
<keyword evidence="10 16" id="KW-0727">SH2 domain</keyword>
<dbReference type="GO" id="GO:0005886">
    <property type="term" value="C:plasma membrane"/>
    <property type="evidence" value="ECO:0007669"/>
    <property type="project" value="UniProtKB-SubCell"/>
</dbReference>
<evidence type="ECO:0000259" key="17">
    <source>
        <dbReference type="PROSITE" id="PS50001"/>
    </source>
</evidence>
<dbReference type="GO" id="GO:0009968">
    <property type="term" value="P:negative regulation of signal transduction"/>
    <property type="evidence" value="ECO:0007669"/>
    <property type="project" value="UniProtKB-KW"/>
</dbReference>
<evidence type="ECO:0000259" key="18">
    <source>
        <dbReference type="PROSITE" id="PS50225"/>
    </source>
</evidence>
<dbReference type="SMART" id="SM00252">
    <property type="entry name" value="SH2"/>
    <property type="match status" value="1"/>
</dbReference>
<name>R7U171_CAPTE</name>
<dbReference type="PANTHER" id="PTHR10155">
    <property type="entry name" value="PHOSPHATIDYLINOSITOL 3-KINASE REGULATORY SUBUNIT"/>
    <property type="match status" value="1"/>
</dbReference>
<dbReference type="GO" id="GO:0046935">
    <property type="term" value="F:1-phosphatidylinositol-3-kinase regulator activity"/>
    <property type="evidence" value="ECO:0007669"/>
    <property type="project" value="TreeGrafter"/>
</dbReference>
<keyword evidence="7" id="KW-0341">Growth regulation</keyword>
<dbReference type="GO" id="GO:0005737">
    <property type="term" value="C:cytoplasm"/>
    <property type="evidence" value="ECO:0007669"/>
    <property type="project" value="UniProtKB-SubCell"/>
</dbReference>
<dbReference type="InterPro" id="IPR000980">
    <property type="entry name" value="SH2"/>
</dbReference>
<dbReference type="InterPro" id="IPR036860">
    <property type="entry name" value="SH2_dom_sf"/>
</dbReference>
<dbReference type="Gene3D" id="1.10.750.20">
    <property type="entry name" value="SOCS box"/>
    <property type="match status" value="1"/>
</dbReference>
<reference evidence="20" key="3">
    <citation type="submission" date="2015-06" db="UniProtKB">
        <authorList>
            <consortium name="EnsemblMetazoa"/>
        </authorList>
    </citation>
    <scope>IDENTIFICATION</scope>
</reference>
<evidence type="ECO:0000256" key="7">
    <source>
        <dbReference type="ARBA" id="ARBA00022604"/>
    </source>
</evidence>
<evidence type="ECO:0000256" key="1">
    <source>
        <dbReference type="ARBA" id="ARBA00004123"/>
    </source>
</evidence>
<keyword evidence="21" id="KW-1185">Reference proteome</keyword>
<keyword evidence="12" id="KW-0539">Nucleus</keyword>
<comment type="subunit">
    <text evidence="14">Substrate-recognition component of the ECS(SOCS7) complex, composed of SOCS7, CUL5, ELOB, ELOC and RNF7/RBX2. Interacts, via the third proline-rich region, with the second SH3 domain of the adapter protein NCK1. Also interacts with GRB2, INSR, PLCG1, SORBS3/vinexin, and phosphorylated STAT3 and STAT5. Interacts with SEPT6. Interacts with phosphorylated IRS4 and PIK3R1.</text>
</comment>
<dbReference type="Pfam" id="PF07525">
    <property type="entry name" value="SOCS_box"/>
    <property type="match status" value="1"/>
</dbReference>
<dbReference type="SMART" id="SM00969">
    <property type="entry name" value="SOCS_box"/>
    <property type="match status" value="1"/>
</dbReference>
<dbReference type="SUPFAM" id="SSF158235">
    <property type="entry name" value="SOCS box-like"/>
    <property type="match status" value="1"/>
</dbReference>
<dbReference type="EMBL" id="KB308724">
    <property type="protein sequence ID" value="ELT96935.1"/>
    <property type="molecule type" value="Genomic_DNA"/>
</dbReference>
<feature type="non-terminal residue" evidence="19">
    <location>
        <position position="1"/>
    </location>
</feature>
<comment type="pathway">
    <text evidence="4">Protein modification; protein ubiquitination.</text>
</comment>
<evidence type="ECO:0000256" key="14">
    <source>
        <dbReference type="ARBA" id="ARBA00062788"/>
    </source>
</evidence>
<evidence type="ECO:0000256" key="8">
    <source>
        <dbReference type="ARBA" id="ARBA00022700"/>
    </source>
</evidence>
<reference evidence="19 21" key="2">
    <citation type="journal article" date="2013" name="Nature">
        <title>Insights into bilaterian evolution from three spiralian genomes.</title>
        <authorList>
            <person name="Simakov O."/>
            <person name="Marletaz F."/>
            <person name="Cho S.J."/>
            <person name="Edsinger-Gonzales E."/>
            <person name="Havlak P."/>
            <person name="Hellsten U."/>
            <person name="Kuo D.H."/>
            <person name="Larsson T."/>
            <person name="Lv J."/>
            <person name="Arendt D."/>
            <person name="Savage R."/>
            <person name="Osoegawa K."/>
            <person name="de Jong P."/>
            <person name="Grimwood J."/>
            <person name="Chapman J.A."/>
            <person name="Shapiro H."/>
            <person name="Aerts A."/>
            <person name="Otillar R.P."/>
            <person name="Terry A.Y."/>
            <person name="Boore J.L."/>
            <person name="Grigoriev I.V."/>
            <person name="Lindberg D.R."/>
            <person name="Seaver E.C."/>
            <person name="Weisblat D.A."/>
            <person name="Putnam N.H."/>
            <person name="Rokhsar D.S."/>
        </authorList>
    </citation>
    <scope>NUCLEOTIDE SEQUENCE</scope>
    <source>
        <strain evidence="19 21">I ESC-2004</strain>
    </source>
</reference>
<evidence type="ECO:0000256" key="16">
    <source>
        <dbReference type="PROSITE-ProRule" id="PRU00191"/>
    </source>
</evidence>
<proteinExistence type="predicted"/>
<gene>
    <name evidence="19" type="ORF">CAPTEDRAFT_38969</name>
</gene>
<evidence type="ECO:0000256" key="9">
    <source>
        <dbReference type="ARBA" id="ARBA00022786"/>
    </source>
</evidence>
<dbReference type="EMBL" id="AMQN01000285">
    <property type="status" value="NOT_ANNOTATED_CDS"/>
    <property type="molecule type" value="Genomic_DNA"/>
</dbReference>
<feature type="domain" description="SOCS box" evidence="18">
    <location>
        <begin position="116"/>
        <end position="165"/>
    </location>
</feature>
<evidence type="ECO:0000313" key="20">
    <source>
        <dbReference type="EnsemblMetazoa" id="CapteP38969"/>
    </source>
</evidence>
<feature type="domain" description="SH2" evidence="17">
    <location>
        <begin position="14"/>
        <end position="121"/>
    </location>
</feature>
<dbReference type="EnsemblMetazoa" id="CapteT38969">
    <property type="protein sequence ID" value="CapteP38969"/>
    <property type="gene ID" value="CapteG38969"/>
</dbReference>
<evidence type="ECO:0000313" key="19">
    <source>
        <dbReference type="EMBL" id="ELT96935.1"/>
    </source>
</evidence>
<dbReference type="GO" id="GO:0005634">
    <property type="term" value="C:nucleus"/>
    <property type="evidence" value="ECO:0007669"/>
    <property type="project" value="UniProtKB-SubCell"/>
</dbReference>
<evidence type="ECO:0000256" key="13">
    <source>
        <dbReference type="ARBA" id="ARBA00059017"/>
    </source>
</evidence>
<dbReference type="FunFam" id="3.30.505.10:FF:000029">
    <property type="entry name" value="Suppressor of cytokine signaling 7"/>
    <property type="match status" value="1"/>
</dbReference>
<dbReference type="PROSITE" id="PS50225">
    <property type="entry name" value="SOCS"/>
    <property type="match status" value="1"/>
</dbReference>
<keyword evidence="8" id="KW-0734">Signal transduction inhibitor</keyword>
<keyword evidence="5" id="KW-1003">Cell membrane</keyword>
<dbReference type="InterPro" id="IPR001496">
    <property type="entry name" value="SOCS_box"/>
</dbReference>
<reference evidence="21" key="1">
    <citation type="submission" date="2012-12" db="EMBL/GenBank/DDBJ databases">
        <authorList>
            <person name="Hellsten U."/>
            <person name="Grimwood J."/>
            <person name="Chapman J.A."/>
            <person name="Shapiro H."/>
            <person name="Aerts A."/>
            <person name="Otillar R.P."/>
            <person name="Terry A.Y."/>
            <person name="Boore J.L."/>
            <person name="Simakov O."/>
            <person name="Marletaz F."/>
            <person name="Cho S.-J."/>
            <person name="Edsinger-Gonzales E."/>
            <person name="Havlak P."/>
            <person name="Kuo D.-H."/>
            <person name="Larsson T."/>
            <person name="Lv J."/>
            <person name="Arendt D."/>
            <person name="Savage R."/>
            <person name="Osoegawa K."/>
            <person name="de Jong P."/>
            <person name="Lindberg D.R."/>
            <person name="Seaver E.C."/>
            <person name="Weisblat D.A."/>
            <person name="Putnam N.H."/>
            <person name="Grigoriev I.V."/>
            <person name="Rokhsar D.S."/>
        </authorList>
    </citation>
    <scope>NUCLEOTIDE SEQUENCE</scope>
    <source>
        <strain evidence="21">I ESC-2004</strain>
    </source>
</reference>
<dbReference type="CDD" id="cd10387">
    <property type="entry name" value="SH2_SOCS6"/>
    <property type="match status" value="1"/>
</dbReference>
<evidence type="ECO:0000256" key="10">
    <source>
        <dbReference type="ARBA" id="ARBA00022999"/>
    </source>
</evidence>
<dbReference type="Gene3D" id="3.30.505.10">
    <property type="entry name" value="SH2 domain"/>
    <property type="match status" value="1"/>
</dbReference>
<evidence type="ECO:0000256" key="2">
    <source>
        <dbReference type="ARBA" id="ARBA00004413"/>
    </source>
</evidence>
<dbReference type="PROSITE" id="PS50001">
    <property type="entry name" value="SH2"/>
    <property type="match status" value="1"/>
</dbReference>
<dbReference type="Proteomes" id="UP000014760">
    <property type="component" value="Unassembled WGS sequence"/>
</dbReference>
<dbReference type="AlphaFoldDB" id="R7U171"/>
<comment type="subcellular location">
    <subcellularLocation>
        <location evidence="2">Cell membrane</location>
        <topology evidence="2">Peripheral membrane protein</topology>
        <orientation evidence="2">Cytoplasmic side</orientation>
    </subcellularLocation>
    <subcellularLocation>
        <location evidence="3">Cytoplasm</location>
    </subcellularLocation>
    <subcellularLocation>
        <location evidence="1">Nucleus</location>
    </subcellularLocation>
</comment>
<sequence length="165" mass="19317">SLSKEILKLSRYGWYWGPITRVEAEEKLLNQPDGAFLVRDSSDDRYLLSLSFRSYGRTLHTRIEHCNGVFSFYAQPESEGYSSIFDLIENSMNDSQSGVFCYSRARTPGSPSFPVRLTKPVSRFMQVRSLQYLCRFVIREFTRVDHIQKLPLPNRIKGWLEENQY</sequence>
<dbReference type="FunFam" id="1.10.750.20:FF:000002">
    <property type="entry name" value="Suppressor of cytokine signaling 2"/>
    <property type="match status" value="1"/>
</dbReference>
<evidence type="ECO:0000256" key="4">
    <source>
        <dbReference type="ARBA" id="ARBA00004906"/>
    </source>
</evidence>
<dbReference type="Pfam" id="PF00017">
    <property type="entry name" value="SH2"/>
    <property type="match status" value="1"/>
</dbReference>
<keyword evidence="9" id="KW-0833">Ubl conjugation pathway</keyword>
<dbReference type="GO" id="GO:0005942">
    <property type="term" value="C:phosphatidylinositol 3-kinase complex"/>
    <property type="evidence" value="ECO:0007669"/>
    <property type="project" value="TreeGrafter"/>
</dbReference>
<evidence type="ECO:0000256" key="5">
    <source>
        <dbReference type="ARBA" id="ARBA00022475"/>
    </source>
</evidence>
<organism evidence="19">
    <name type="scientific">Capitella teleta</name>
    <name type="common">Polychaete worm</name>
    <dbReference type="NCBI Taxonomy" id="283909"/>
    <lineage>
        <taxon>Eukaryota</taxon>
        <taxon>Metazoa</taxon>
        <taxon>Spiralia</taxon>
        <taxon>Lophotrochozoa</taxon>
        <taxon>Annelida</taxon>
        <taxon>Polychaeta</taxon>
        <taxon>Sedentaria</taxon>
        <taxon>Scolecida</taxon>
        <taxon>Capitellidae</taxon>
        <taxon>Capitella</taxon>
    </lineage>
</organism>
<dbReference type="InterPro" id="IPR036036">
    <property type="entry name" value="SOCS_box-like_dom_sf"/>
</dbReference>
<evidence type="ECO:0000256" key="11">
    <source>
        <dbReference type="ARBA" id="ARBA00023136"/>
    </source>
</evidence>
<dbReference type="OrthoDB" id="5979828at2759"/>
<evidence type="ECO:0000256" key="3">
    <source>
        <dbReference type="ARBA" id="ARBA00004496"/>
    </source>
</evidence>
<keyword evidence="11" id="KW-0472">Membrane</keyword>
<evidence type="ECO:0000313" key="21">
    <source>
        <dbReference type="Proteomes" id="UP000014760"/>
    </source>
</evidence>
<dbReference type="SUPFAM" id="SSF55550">
    <property type="entry name" value="SH2 domain"/>
    <property type="match status" value="1"/>
</dbReference>
<comment type="function">
    <text evidence="13">Substrate-recognition component of a cullin-5-RING E3 ubiquitin-protein ligase complex (ECS complex, also named CRL5 complex), which mediates the ubiquitination and subsequent proteasomal degradation of target proteins, such as DAB1 and IRS1. Specifically recognizes and binds phosphorylated proteins via its SH2 domain, promoting their ubiquitination. The ECS(SOCS7) complex acts as a key regulator of reelin signaling by mediating ubiquitination and degradation of phosphorylated DAB1 in the cortical plate of the developing cerebral cortex, thereby regulating neuron positioning during cortex development. Functions in insulin signaling and glucose homeostasis through IRS1 ubiquitination and subsequent proteasomal degradation. Also inhibits prolactin, growth hormone and leptin signaling by preventing STAT3 and STAT5 activation, sequestering them in the cytoplasm and reducing their binding to DNA.</text>
</comment>
<dbReference type="SMART" id="SM00253">
    <property type="entry name" value="SOCS"/>
    <property type="match status" value="1"/>
</dbReference>
<dbReference type="PANTHER" id="PTHR10155:SF32">
    <property type="entry name" value="LP02169P"/>
    <property type="match status" value="1"/>
</dbReference>
<evidence type="ECO:0000256" key="15">
    <source>
        <dbReference type="ARBA" id="ARBA00070642"/>
    </source>
</evidence>
<evidence type="ECO:0000256" key="12">
    <source>
        <dbReference type="ARBA" id="ARBA00023242"/>
    </source>
</evidence>
<keyword evidence="6" id="KW-0963">Cytoplasm</keyword>
<dbReference type="STRING" id="283909.R7U171"/>
<dbReference type="HOGENOM" id="CLU_079452_4_2_1"/>